<comment type="caution">
    <text evidence="19">The sequence shown here is derived from an EMBL/GenBank/DDBJ whole genome shotgun (WGS) entry which is preliminary data.</text>
</comment>
<comment type="cofactor">
    <cofactor evidence="14 17">
        <name>Ca(2+)</name>
        <dbReference type="ChEBI" id="CHEBI:29108"/>
    </cofactor>
    <text evidence="14 17">Binds 2 calcium ions per subunit.</text>
</comment>
<evidence type="ECO:0000313" key="20">
    <source>
        <dbReference type="Proteomes" id="UP000824469"/>
    </source>
</evidence>
<feature type="binding site" description="axial binding residue" evidence="14">
    <location>
        <position position="213"/>
    </location>
    <ligand>
        <name>heme b</name>
        <dbReference type="ChEBI" id="CHEBI:60344"/>
    </ligand>
    <ligandPart>
        <name>Fe</name>
        <dbReference type="ChEBI" id="CHEBI:18248"/>
    </ligandPart>
</feature>
<feature type="site" description="Transition state stabilizer" evidence="15">
    <location>
        <position position="82"/>
    </location>
</feature>
<evidence type="ECO:0000256" key="11">
    <source>
        <dbReference type="ARBA" id="ARBA00023180"/>
    </source>
</evidence>
<keyword evidence="10 16" id="KW-1015">Disulfide bond</keyword>
<dbReference type="InterPro" id="IPR002016">
    <property type="entry name" value="Haem_peroxidase"/>
</dbReference>
<dbReference type="GO" id="GO:0006979">
    <property type="term" value="P:response to oxidative stress"/>
    <property type="evidence" value="ECO:0007669"/>
    <property type="project" value="UniProtKB-UniRule"/>
</dbReference>
<dbReference type="SUPFAM" id="SSF48113">
    <property type="entry name" value="Heme-dependent peroxidases"/>
    <property type="match status" value="1"/>
</dbReference>
<dbReference type="Gene3D" id="1.10.520.10">
    <property type="match status" value="1"/>
</dbReference>
<dbReference type="OMA" id="DYYATTC"/>
<evidence type="ECO:0000256" key="14">
    <source>
        <dbReference type="PIRSR" id="PIRSR600823-3"/>
    </source>
</evidence>
<feature type="binding site" evidence="14">
    <location>
        <position position="87"/>
    </location>
    <ligand>
        <name>Ca(2+)</name>
        <dbReference type="ChEBI" id="CHEBI:29108"/>
        <label>1</label>
    </ligand>
</feature>
<protein>
    <recommendedName>
        <fullName evidence="3 17">Peroxidase</fullName>
        <ecNumber evidence="3 17">1.11.1.7</ecNumber>
    </recommendedName>
</protein>
<dbReference type="FunFam" id="1.10.520.10:FF:000001">
    <property type="entry name" value="Peroxidase"/>
    <property type="match status" value="1"/>
</dbReference>
<evidence type="ECO:0000256" key="5">
    <source>
        <dbReference type="ARBA" id="ARBA00022617"/>
    </source>
</evidence>
<dbReference type="InterPro" id="IPR019794">
    <property type="entry name" value="Peroxidases_AS"/>
</dbReference>
<keyword evidence="17" id="KW-0964">Secreted</keyword>
<evidence type="ECO:0000256" key="7">
    <source>
        <dbReference type="ARBA" id="ARBA00022837"/>
    </source>
</evidence>
<comment type="cofactor">
    <cofactor evidence="14 17">
        <name>heme b</name>
        <dbReference type="ChEBI" id="CHEBI:60344"/>
    </cofactor>
    <text evidence="14 17">Binds 1 heme b (iron(II)-protoporphyrin IX) group per subunit.</text>
</comment>
<dbReference type="GO" id="GO:0046872">
    <property type="term" value="F:metal ion binding"/>
    <property type="evidence" value="ECO:0007669"/>
    <property type="project" value="UniProtKB-UniRule"/>
</dbReference>
<keyword evidence="7 14" id="KW-0106">Calcium</keyword>
<evidence type="ECO:0000256" key="8">
    <source>
        <dbReference type="ARBA" id="ARBA00023002"/>
    </source>
</evidence>
<evidence type="ECO:0000256" key="13">
    <source>
        <dbReference type="PIRSR" id="PIRSR600823-2"/>
    </source>
</evidence>
<evidence type="ECO:0000256" key="12">
    <source>
        <dbReference type="PIRSR" id="PIRSR600823-1"/>
    </source>
</evidence>
<keyword evidence="4 17" id="KW-0575">Peroxidase</keyword>
<feature type="disulfide bond" evidence="16">
    <location>
        <begin position="141"/>
        <end position="334"/>
    </location>
</feature>
<keyword evidence="17" id="KW-0732">Signal</keyword>
<feature type="disulfide bond" evidence="16">
    <location>
        <begin position="55"/>
        <end position="135"/>
    </location>
</feature>
<keyword evidence="17" id="KW-0376">Hydrogen peroxide</keyword>
<dbReference type="EMBL" id="JAHRHJ020000005">
    <property type="protein sequence ID" value="KAH9314534.1"/>
    <property type="molecule type" value="Genomic_DNA"/>
</dbReference>
<evidence type="ECO:0000256" key="4">
    <source>
        <dbReference type="ARBA" id="ARBA00022559"/>
    </source>
</evidence>
<dbReference type="PROSITE" id="PS00436">
    <property type="entry name" value="PEROXIDASE_2"/>
    <property type="match status" value="1"/>
</dbReference>
<evidence type="ECO:0000256" key="15">
    <source>
        <dbReference type="PIRSR" id="PIRSR600823-4"/>
    </source>
</evidence>
<feature type="binding site" evidence="14">
    <location>
        <position position="96"/>
    </location>
    <ligand>
        <name>Ca(2+)</name>
        <dbReference type="ChEBI" id="CHEBI:29108"/>
        <label>1</label>
    </ligand>
</feature>
<feature type="signal peptide" evidence="17">
    <location>
        <begin position="1"/>
        <end position="26"/>
    </location>
</feature>
<feature type="binding site" evidence="14">
    <location>
        <position position="258"/>
    </location>
    <ligand>
        <name>Ca(2+)</name>
        <dbReference type="ChEBI" id="CHEBI:29108"/>
        <label>2</label>
    </ligand>
</feature>
<reference evidence="19 20" key="1">
    <citation type="journal article" date="2021" name="Nat. Plants">
        <title>The Taxus genome provides insights into paclitaxel biosynthesis.</title>
        <authorList>
            <person name="Xiong X."/>
            <person name="Gou J."/>
            <person name="Liao Q."/>
            <person name="Li Y."/>
            <person name="Zhou Q."/>
            <person name="Bi G."/>
            <person name="Li C."/>
            <person name="Du R."/>
            <person name="Wang X."/>
            <person name="Sun T."/>
            <person name="Guo L."/>
            <person name="Liang H."/>
            <person name="Lu P."/>
            <person name="Wu Y."/>
            <person name="Zhang Z."/>
            <person name="Ro D.K."/>
            <person name="Shang Y."/>
            <person name="Huang S."/>
            <person name="Yan J."/>
        </authorList>
    </citation>
    <scope>NUCLEOTIDE SEQUENCE [LARGE SCALE GENOMIC DNA]</scope>
    <source>
        <strain evidence="19">Ta-2019</strain>
    </source>
</reference>
<evidence type="ECO:0000256" key="9">
    <source>
        <dbReference type="ARBA" id="ARBA00023004"/>
    </source>
</evidence>
<comment type="similarity">
    <text evidence="2">Belongs to the peroxidase family. Ascorbate peroxidase subfamily.</text>
</comment>
<comment type="function">
    <text evidence="17">Removal of H(2)O(2), oxidation of toxic reductants, biosynthesis and degradation of lignin, suberization, auxin catabolism, response to environmental stresses such as wounding, pathogen attack and oxidative stress.</text>
</comment>
<feature type="binding site" evidence="14">
    <location>
        <position position="92"/>
    </location>
    <ligand>
        <name>Ca(2+)</name>
        <dbReference type="ChEBI" id="CHEBI:29108"/>
        <label>1</label>
    </ligand>
</feature>
<dbReference type="Gene3D" id="1.10.420.10">
    <property type="entry name" value="Peroxidase, domain 2"/>
    <property type="match status" value="1"/>
</dbReference>
<keyword evidence="11" id="KW-0325">Glycoprotein</keyword>
<gene>
    <name evidence="19" type="ORF">KI387_023161</name>
</gene>
<dbReference type="CDD" id="cd00693">
    <property type="entry name" value="secretory_peroxidase"/>
    <property type="match status" value="1"/>
</dbReference>
<proteinExistence type="inferred from homology"/>
<keyword evidence="20" id="KW-1185">Reference proteome</keyword>
<comment type="catalytic activity">
    <reaction evidence="1 17">
        <text>2 a phenolic donor + H2O2 = 2 a phenolic radical donor + 2 H2O</text>
        <dbReference type="Rhea" id="RHEA:56136"/>
        <dbReference type="ChEBI" id="CHEBI:15377"/>
        <dbReference type="ChEBI" id="CHEBI:16240"/>
        <dbReference type="ChEBI" id="CHEBI:139520"/>
        <dbReference type="ChEBI" id="CHEBI:139521"/>
        <dbReference type="EC" id="1.11.1.7"/>
    </reaction>
</comment>
<evidence type="ECO:0000256" key="1">
    <source>
        <dbReference type="ARBA" id="ARBA00000189"/>
    </source>
</evidence>
<organism evidence="19 20">
    <name type="scientific">Taxus chinensis</name>
    <name type="common">Chinese yew</name>
    <name type="synonym">Taxus wallichiana var. chinensis</name>
    <dbReference type="NCBI Taxonomy" id="29808"/>
    <lineage>
        <taxon>Eukaryota</taxon>
        <taxon>Viridiplantae</taxon>
        <taxon>Streptophyta</taxon>
        <taxon>Embryophyta</taxon>
        <taxon>Tracheophyta</taxon>
        <taxon>Spermatophyta</taxon>
        <taxon>Pinopsida</taxon>
        <taxon>Pinidae</taxon>
        <taxon>Conifers II</taxon>
        <taxon>Cupressales</taxon>
        <taxon>Taxaceae</taxon>
        <taxon>Taxus</taxon>
    </lineage>
</organism>
<dbReference type="AlphaFoldDB" id="A0AA38G493"/>
<comment type="subcellular location">
    <subcellularLocation>
        <location evidence="17">Secreted</location>
    </subcellularLocation>
</comment>
<dbReference type="InterPro" id="IPR019793">
    <property type="entry name" value="Peroxidases_heam-ligand_BS"/>
</dbReference>
<dbReference type="InterPro" id="IPR000823">
    <property type="entry name" value="Peroxidase_pln"/>
</dbReference>
<dbReference type="GO" id="GO:0140825">
    <property type="term" value="F:lactoperoxidase activity"/>
    <property type="evidence" value="ECO:0007669"/>
    <property type="project" value="UniProtKB-EC"/>
</dbReference>
<feature type="disulfide bond" evidence="16">
    <location>
        <begin position="88"/>
        <end position="93"/>
    </location>
</feature>
<comment type="similarity">
    <text evidence="17">Belongs to the peroxidase family. Classical plant (class III) peroxidase subfamily.</text>
</comment>
<accession>A0AA38G493</accession>
<evidence type="ECO:0000256" key="6">
    <source>
        <dbReference type="ARBA" id="ARBA00022723"/>
    </source>
</evidence>
<name>A0AA38G493_TAXCH</name>
<feature type="binding site" evidence="14">
    <location>
        <position position="94"/>
    </location>
    <ligand>
        <name>Ca(2+)</name>
        <dbReference type="ChEBI" id="CHEBI:29108"/>
        <label>1</label>
    </ligand>
</feature>
<evidence type="ECO:0000256" key="3">
    <source>
        <dbReference type="ARBA" id="ARBA00012313"/>
    </source>
</evidence>
<feature type="binding site" evidence="14">
    <location>
        <position position="261"/>
    </location>
    <ligand>
        <name>Ca(2+)</name>
        <dbReference type="ChEBI" id="CHEBI:29108"/>
        <label>2</label>
    </ligand>
</feature>
<dbReference type="Pfam" id="PF00141">
    <property type="entry name" value="peroxidase"/>
    <property type="match status" value="1"/>
</dbReference>
<dbReference type="PANTHER" id="PTHR31388">
    <property type="entry name" value="PEROXIDASE 72-RELATED"/>
    <property type="match status" value="1"/>
</dbReference>
<dbReference type="FunFam" id="1.10.420.10:FF:000006">
    <property type="entry name" value="Peroxidase"/>
    <property type="match status" value="1"/>
</dbReference>
<dbReference type="EC" id="1.11.1.7" evidence="3 17"/>
<dbReference type="PROSITE" id="PS50873">
    <property type="entry name" value="PEROXIDASE_4"/>
    <property type="match status" value="1"/>
</dbReference>
<feature type="binding site" evidence="14">
    <location>
        <position position="214"/>
    </location>
    <ligand>
        <name>Ca(2+)</name>
        <dbReference type="ChEBI" id="CHEBI:29108"/>
        <label>2</label>
    </ligand>
</feature>
<feature type="disulfide bond" evidence="16">
    <location>
        <begin position="220"/>
        <end position="245"/>
    </location>
</feature>
<keyword evidence="5 17" id="KW-0349">Heme</keyword>
<dbReference type="InterPro" id="IPR033905">
    <property type="entry name" value="Secretory_peroxidase"/>
</dbReference>
<feature type="binding site" evidence="13">
    <location>
        <position position="183"/>
    </location>
    <ligand>
        <name>substrate</name>
    </ligand>
</feature>
<feature type="domain" description="Plant heme peroxidase family profile" evidence="18">
    <location>
        <begin position="45"/>
        <end position="338"/>
    </location>
</feature>
<dbReference type="InterPro" id="IPR010255">
    <property type="entry name" value="Haem_peroxidase_sf"/>
</dbReference>
<evidence type="ECO:0000256" key="2">
    <source>
        <dbReference type="ARBA" id="ARBA00006873"/>
    </source>
</evidence>
<dbReference type="GO" id="GO:0020037">
    <property type="term" value="F:heme binding"/>
    <property type="evidence" value="ECO:0007669"/>
    <property type="project" value="UniProtKB-UniRule"/>
</dbReference>
<dbReference type="GO" id="GO:0042744">
    <property type="term" value="P:hydrogen peroxide catabolic process"/>
    <property type="evidence" value="ECO:0007669"/>
    <property type="project" value="UniProtKB-KW"/>
</dbReference>
<dbReference type="PANTHER" id="PTHR31388:SF247">
    <property type="entry name" value="PEROXIDASE"/>
    <property type="match status" value="1"/>
</dbReference>
<feature type="chain" id="PRO_5041489198" description="Peroxidase" evidence="17">
    <location>
        <begin position="27"/>
        <end position="339"/>
    </location>
</feature>
<keyword evidence="9 14" id="KW-0408">Iron</keyword>
<evidence type="ECO:0000256" key="16">
    <source>
        <dbReference type="PIRSR" id="PIRSR600823-5"/>
    </source>
</evidence>
<evidence type="ECO:0000256" key="10">
    <source>
        <dbReference type="ARBA" id="ARBA00023157"/>
    </source>
</evidence>
<dbReference type="GO" id="GO:0005576">
    <property type="term" value="C:extracellular region"/>
    <property type="evidence" value="ECO:0007669"/>
    <property type="project" value="UniProtKB-SubCell"/>
</dbReference>
<feature type="binding site" evidence="14">
    <location>
        <position position="266"/>
    </location>
    <ligand>
        <name>Ca(2+)</name>
        <dbReference type="ChEBI" id="CHEBI:29108"/>
        <label>2</label>
    </ligand>
</feature>
<feature type="active site" description="Proton acceptor" evidence="12">
    <location>
        <position position="86"/>
    </location>
</feature>
<keyword evidence="8 17" id="KW-0560">Oxidoreductase</keyword>
<sequence length="339" mass="36796">MAAFAATRCVFLARVHLILCSTAVYAQLSSTFYDTRCPNPLWNDQLSSTFYDTSCPNLLSTVKSAVKQAVATEKRMGASLLRLHFHDCFVNGCDASILLDDSCSIQGEKNASPNANSVRGFDVIDTIKTQVEATCSGVVSCADILAIAARDSVVELGGPTWTVQLGRRDSTTANQSAANTNMPAFTLNLTGLISAFNAKGLSTQDMIVLSGAHTIGQARCSSFRNHIYDESNINTTFSTFQKYNCPTSSGDDNLSPLDVKTPTTFDNSYFKNLRSQKGLLHSDQELFNGGSVDCQVTTYSRNQKIFFTDFAAAMVKMGNISPLTGSNGEVRINCRKPNW</sequence>
<evidence type="ECO:0000313" key="19">
    <source>
        <dbReference type="EMBL" id="KAH9314534.1"/>
    </source>
</evidence>
<evidence type="ECO:0000259" key="18">
    <source>
        <dbReference type="PROSITE" id="PS50873"/>
    </source>
</evidence>
<feature type="binding site" evidence="14">
    <location>
        <position position="108"/>
    </location>
    <ligand>
        <name>Ca(2+)</name>
        <dbReference type="ChEBI" id="CHEBI:29108"/>
        <label>1</label>
    </ligand>
</feature>
<keyword evidence="6 14" id="KW-0479">Metal-binding</keyword>
<dbReference type="PRINTS" id="PR00458">
    <property type="entry name" value="PEROXIDASE"/>
</dbReference>
<dbReference type="PROSITE" id="PS00435">
    <property type="entry name" value="PEROXIDASE_1"/>
    <property type="match status" value="1"/>
</dbReference>
<feature type="binding site" evidence="14">
    <location>
        <position position="90"/>
    </location>
    <ligand>
        <name>Ca(2+)</name>
        <dbReference type="ChEBI" id="CHEBI:29108"/>
        <label>1</label>
    </ligand>
</feature>
<evidence type="ECO:0000256" key="17">
    <source>
        <dbReference type="RuleBase" id="RU362060"/>
    </source>
</evidence>
<dbReference type="PRINTS" id="PR00461">
    <property type="entry name" value="PLPEROXIDASE"/>
</dbReference>
<dbReference type="Proteomes" id="UP000824469">
    <property type="component" value="Unassembled WGS sequence"/>
</dbReference>